<feature type="transmembrane region" description="Helical" evidence="1">
    <location>
        <begin position="152"/>
        <end position="173"/>
    </location>
</feature>
<keyword evidence="1" id="KW-0472">Membrane</keyword>
<sequence length="266" mass="29196">MLTQLQLLSRATYAEWRKAWSTMGVPIALALSALPGIITFIANRQSSDCVECGALDVVPQNLALLIIPAVTIGAVIASGDFLTADPTRQQATGWVVNHGAFPRRWPTLLAKSILVIVLSLAVAFFSYVLIVFLGRPEGVGVVQMWLRYFDRLPAVCGYWVSMALLSHALTLLARSATFPLALLIVNSSLVPLSLQLSSMTTHVALLPDVAAFGLIIPEQLPHNTFFYPELLERVTRSDMTNAAVLVAWAVIPLVVAWMVMMRREWK</sequence>
<evidence type="ECO:0000256" key="1">
    <source>
        <dbReference type="SAM" id="Phobius"/>
    </source>
</evidence>
<feature type="transmembrane region" description="Helical" evidence="1">
    <location>
        <begin position="20"/>
        <end position="42"/>
    </location>
</feature>
<keyword evidence="3" id="KW-1185">Reference proteome</keyword>
<protein>
    <submittedName>
        <fullName evidence="2">Uncharacterized protein</fullName>
    </submittedName>
</protein>
<name>A0A3P1SFV3_9ACTO</name>
<dbReference type="AlphaFoldDB" id="A0A3P1SFV3"/>
<feature type="transmembrane region" description="Helical" evidence="1">
    <location>
        <begin position="113"/>
        <end position="132"/>
    </location>
</feature>
<evidence type="ECO:0000313" key="2">
    <source>
        <dbReference type="EMBL" id="RRC95857.1"/>
    </source>
</evidence>
<dbReference type="EMBL" id="RQZF01000002">
    <property type="protein sequence ID" value="RRC95857.1"/>
    <property type="molecule type" value="Genomic_DNA"/>
</dbReference>
<keyword evidence="1" id="KW-1133">Transmembrane helix</keyword>
<feature type="transmembrane region" description="Helical" evidence="1">
    <location>
        <begin position="239"/>
        <end position="260"/>
    </location>
</feature>
<organism evidence="2 3">
    <name type="scientific">Schaalia canis</name>
    <dbReference type="NCBI Taxonomy" id="100469"/>
    <lineage>
        <taxon>Bacteria</taxon>
        <taxon>Bacillati</taxon>
        <taxon>Actinomycetota</taxon>
        <taxon>Actinomycetes</taxon>
        <taxon>Actinomycetales</taxon>
        <taxon>Actinomycetaceae</taxon>
        <taxon>Schaalia</taxon>
    </lineage>
</organism>
<proteinExistence type="predicted"/>
<evidence type="ECO:0000313" key="3">
    <source>
        <dbReference type="Proteomes" id="UP000280444"/>
    </source>
</evidence>
<accession>A0A3P1SFV3</accession>
<keyword evidence="1" id="KW-0812">Transmembrane</keyword>
<reference evidence="2 3" key="1">
    <citation type="submission" date="2018-11" db="EMBL/GenBank/DDBJ databases">
        <title>Genomes From Bacteria Associated with the Canine Oral Cavity: a Test Case for Automated Genome-Based Taxonomic Assignment.</title>
        <authorList>
            <person name="Coil D.A."/>
            <person name="Jospin G."/>
            <person name="Darling A.E."/>
            <person name="Wallis C."/>
            <person name="Davis I.J."/>
            <person name="Harris S."/>
            <person name="Eisen J.A."/>
            <person name="Holcombe L.J."/>
            <person name="O'Flynn C."/>
        </authorList>
    </citation>
    <scope>NUCLEOTIDE SEQUENCE [LARGE SCALE GENOMIC DNA]</scope>
    <source>
        <strain evidence="2 3">OH770</strain>
    </source>
</reference>
<feature type="transmembrane region" description="Helical" evidence="1">
    <location>
        <begin position="62"/>
        <end position="82"/>
    </location>
</feature>
<comment type="caution">
    <text evidence="2">The sequence shown here is derived from an EMBL/GenBank/DDBJ whole genome shotgun (WGS) entry which is preliminary data.</text>
</comment>
<gene>
    <name evidence="2" type="ORF">EII11_03075</name>
</gene>
<dbReference type="Proteomes" id="UP000280444">
    <property type="component" value="Unassembled WGS sequence"/>
</dbReference>